<sequence length="74" mass="8491">MMATRDIHSGASLAELHQRHRGPRSYEEVTADALRIFTPTAGIRHREDRLPNRGEPTDPRLRKLYEKANVLENA</sequence>
<evidence type="ECO:0000256" key="1">
    <source>
        <dbReference type="SAM" id="MobiDB-lite"/>
    </source>
</evidence>
<dbReference type="Proteomes" id="UP001176521">
    <property type="component" value="Unassembled WGS sequence"/>
</dbReference>
<keyword evidence="3" id="KW-1185">Reference proteome</keyword>
<name>A0AAN6G9J7_9BASI</name>
<feature type="region of interest" description="Disordered" evidence="1">
    <location>
        <begin position="1"/>
        <end position="27"/>
    </location>
</feature>
<dbReference type="AlphaFoldDB" id="A0AAN6G9J7"/>
<accession>A0AAN6G9J7</accession>
<evidence type="ECO:0000313" key="3">
    <source>
        <dbReference type="Proteomes" id="UP001176521"/>
    </source>
</evidence>
<protein>
    <submittedName>
        <fullName evidence="2">Uncharacterized protein</fullName>
    </submittedName>
</protein>
<gene>
    <name evidence="2" type="ORF">OC842_006796</name>
</gene>
<organism evidence="2 3">
    <name type="scientific">Tilletia horrida</name>
    <dbReference type="NCBI Taxonomy" id="155126"/>
    <lineage>
        <taxon>Eukaryota</taxon>
        <taxon>Fungi</taxon>
        <taxon>Dikarya</taxon>
        <taxon>Basidiomycota</taxon>
        <taxon>Ustilaginomycotina</taxon>
        <taxon>Exobasidiomycetes</taxon>
        <taxon>Tilletiales</taxon>
        <taxon>Tilletiaceae</taxon>
        <taxon>Tilletia</taxon>
    </lineage>
</organism>
<evidence type="ECO:0000313" key="2">
    <source>
        <dbReference type="EMBL" id="KAK0521379.1"/>
    </source>
</evidence>
<proteinExistence type="predicted"/>
<reference evidence="2" key="1">
    <citation type="journal article" date="2023" name="PhytoFront">
        <title>Draft Genome Resources of Seven Strains of Tilletia horrida, Causal Agent of Kernel Smut of Rice.</title>
        <authorList>
            <person name="Khanal S."/>
            <person name="Antony Babu S."/>
            <person name="Zhou X.G."/>
        </authorList>
    </citation>
    <scope>NUCLEOTIDE SEQUENCE</scope>
    <source>
        <strain evidence="2">TX3</strain>
    </source>
</reference>
<comment type="caution">
    <text evidence="2">The sequence shown here is derived from an EMBL/GenBank/DDBJ whole genome shotgun (WGS) entry which is preliminary data.</text>
</comment>
<dbReference type="EMBL" id="JAPDMQ010000678">
    <property type="protein sequence ID" value="KAK0521379.1"/>
    <property type="molecule type" value="Genomic_DNA"/>
</dbReference>